<keyword evidence="4" id="KW-0804">Transcription</keyword>
<evidence type="ECO:0000259" key="7">
    <source>
        <dbReference type="PROSITE" id="PS51032"/>
    </source>
</evidence>
<dbReference type="InterPro" id="IPR016177">
    <property type="entry name" value="DNA-bd_dom_sf"/>
</dbReference>
<dbReference type="PANTHER" id="PTHR31194">
    <property type="entry name" value="SHN SHINE , DNA BINDING / TRANSCRIPTION FACTOR"/>
    <property type="match status" value="1"/>
</dbReference>
<dbReference type="AlphaFoldDB" id="A0A6G1F3F5"/>
<gene>
    <name evidence="8" type="ORF">E2562_004507</name>
</gene>
<comment type="caution">
    <text evidence="8">The sequence shown here is derived from an EMBL/GenBank/DDBJ whole genome shotgun (WGS) entry which is preliminary data.</text>
</comment>
<dbReference type="Proteomes" id="UP000479710">
    <property type="component" value="Unassembled WGS sequence"/>
</dbReference>
<dbReference type="PROSITE" id="PS51032">
    <property type="entry name" value="AP2_ERF"/>
    <property type="match status" value="1"/>
</dbReference>
<evidence type="ECO:0000256" key="3">
    <source>
        <dbReference type="ARBA" id="ARBA00023125"/>
    </source>
</evidence>
<dbReference type="SMART" id="SM00380">
    <property type="entry name" value="AP2"/>
    <property type="match status" value="1"/>
</dbReference>
<dbReference type="FunFam" id="3.30.730.10:FF:000001">
    <property type="entry name" value="Ethylene-responsive transcription factor 2"/>
    <property type="match status" value="1"/>
</dbReference>
<dbReference type="PANTHER" id="PTHR31194:SF189">
    <property type="entry name" value="AP2_ERF DOMAIN-CONTAINING PROTEIN"/>
    <property type="match status" value="1"/>
</dbReference>
<evidence type="ECO:0000313" key="8">
    <source>
        <dbReference type="EMBL" id="KAF0931369.1"/>
    </source>
</evidence>
<dbReference type="SUPFAM" id="SSF54171">
    <property type="entry name" value="DNA-binding domain"/>
    <property type="match status" value="1"/>
</dbReference>
<dbReference type="InterPro" id="IPR036955">
    <property type="entry name" value="AP2/ERF_dom_sf"/>
</dbReference>
<keyword evidence="9" id="KW-1185">Reference proteome</keyword>
<feature type="region of interest" description="Disordered" evidence="6">
    <location>
        <begin position="182"/>
        <end position="235"/>
    </location>
</feature>
<proteinExistence type="predicted"/>
<comment type="subcellular location">
    <subcellularLocation>
        <location evidence="1">Nucleus</location>
    </subcellularLocation>
</comment>
<sequence length="361" mass="38160">MGRRARRTTTTWLNDLLRQYSQAAAAEAMEAARATLGNGADERLAVEGEGDGVSANSEGLAAPEVQGEGLEEPGVVEGDGIGTPAAANRKFRGARMRPWGKYAAEIRNPIERGRVWLGSFDTAEEAAWAYDTAATVIHGDKAKTNFPQLEQMPPPPPAEEPTVRSMLVYFIVERFVRSLVPRPRRGGSRGGSGRAAAASPSAPASGAPSVLPAPTFDAAPVPAPAAQVPEPASEAPASHSFFQQVILSGGMPIPDFLPIFDVPNVDELVQQPIIPPGGMPTIYAVNVAPDLMPTFDMPNDEPVRPKKPKLLGVYTPPDSPGRSMEVTMDDGVPSSSSQVAGNVWPFDFDYPAGDGDGDDPQ</sequence>
<keyword evidence="5" id="KW-0539">Nucleus</keyword>
<keyword evidence="2" id="KW-0805">Transcription regulation</keyword>
<evidence type="ECO:0000256" key="2">
    <source>
        <dbReference type="ARBA" id="ARBA00023015"/>
    </source>
</evidence>
<protein>
    <recommendedName>
        <fullName evidence="7">AP2/ERF domain-containing protein</fullName>
    </recommendedName>
</protein>
<feature type="domain" description="AP2/ERF" evidence="7">
    <location>
        <begin position="90"/>
        <end position="147"/>
    </location>
</feature>
<dbReference type="GO" id="GO:0003677">
    <property type="term" value="F:DNA binding"/>
    <property type="evidence" value="ECO:0007669"/>
    <property type="project" value="UniProtKB-KW"/>
</dbReference>
<dbReference type="PRINTS" id="PR00367">
    <property type="entry name" value="ETHRSPELEMNT"/>
</dbReference>
<evidence type="ECO:0000256" key="6">
    <source>
        <dbReference type="SAM" id="MobiDB-lite"/>
    </source>
</evidence>
<dbReference type="InterPro" id="IPR001471">
    <property type="entry name" value="AP2/ERF_dom"/>
</dbReference>
<name>A0A6G1F3F5_9ORYZ</name>
<dbReference type="CDD" id="cd00018">
    <property type="entry name" value="AP2"/>
    <property type="match status" value="1"/>
</dbReference>
<dbReference type="InterPro" id="IPR050913">
    <property type="entry name" value="AP2/ERF_ERF"/>
</dbReference>
<dbReference type="Gene3D" id="3.30.730.10">
    <property type="entry name" value="AP2/ERF domain"/>
    <property type="match status" value="1"/>
</dbReference>
<accession>A0A6G1F3F5</accession>
<evidence type="ECO:0000313" key="9">
    <source>
        <dbReference type="Proteomes" id="UP000479710"/>
    </source>
</evidence>
<reference evidence="8 9" key="1">
    <citation type="submission" date="2019-11" db="EMBL/GenBank/DDBJ databases">
        <title>Whole genome sequence of Oryza granulata.</title>
        <authorList>
            <person name="Li W."/>
        </authorList>
    </citation>
    <scope>NUCLEOTIDE SEQUENCE [LARGE SCALE GENOMIC DNA]</scope>
    <source>
        <strain evidence="9">cv. Menghai</strain>
        <tissue evidence="8">Leaf</tissue>
    </source>
</reference>
<feature type="region of interest" description="Disordered" evidence="6">
    <location>
        <begin position="301"/>
        <end position="361"/>
    </location>
</feature>
<dbReference type="GO" id="GO:0005634">
    <property type="term" value="C:nucleus"/>
    <property type="evidence" value="ECO:0007669"/>
    <property type="project" value="UniProtKB-SubCell"/>
</dbReference>
<organism evidence="8 9">
    <name type="scientific">Oryza meyeriana var. granulata</name>
    <dbReference type="NCBI Taxonomy" id="110450"/>
    <lineage>
        <taxon>Eukaryota</taxon>
        <taxon>Viridiplantae</taxon>
        <taxon>Streptophyta</taxon>
        <taxon>Embryophyta</taxon>
        <taxon>Tracheophyta</taxon>
        <taxon>Spermatophyta</taxon>
        <taxon>Magnoliopsida</taxon>
        <taxon>Liliopsida</taxon>
        <taxon>Poales</taxon>
        <taxon>Poaceae</taxon>
        <taxon>BOP clade</taxon>
        <taxon>Oryzoideae</taxon>
        <taxon>Oryzeae</taxon>
        <taxon>Oryzinae</taxon>
        <taxon>Oryza</taxon>
        <taxon>Oryza meyeriana</taxon>
    </lineage>
</organism>
<evidence type="ECO:0000256" key="1">
    <source>
        <dbReference type="ARBA" id="ARBA00004123"/>
    </source>
</evidence>
<feature type="compositionally biased region" description="Low complexity" evidence="6">
    <location>
        <begin position="194"/>
        <end position="235"/>
    </location>
</feature>
<dbReference type="GO" id="GO:0003700">
    <property type="term" value="F:DNA-binding transcription factor activity"/>
    <property type="evidence" value="ECO:0007669"/>
    <property type="project" value="InterPro"/>
</dbReference>
<evidence type="ECO:0000256" key="4">
    <source>
        <dbReference type="ARBA" id="ARBA00023163"/>
    </source>
</evidence>
<evidence type="ECO:0000256" key="5">
    <source>
        <dbReference type="ARBA" id="ARBA00023242"/>
    </source>
</evidence>
<dbReference type="EMBL" id="SPHZ02000001">
    <property type="protein sequence ID" value="KAF0931369.1"/>
    <property type="molecule type" value="Genomic_DNA"/>
</dbReference>
<keyword evidence="3" id="KW-0238">DNA-binding</keyword>